<evidence type="ECO:0000313" key="1">
    <source>
        <dbReference type="EMBL" id="RDY07495.1"/>
    </source>
</evidence>
<dbReference type="Proteomes" id="UP000257109">
    <property type="component" value="Unassembled WGS sequence"/>
</dbReference>
<dbReference type="AlphaFoldDB" id="A0A371HXI5"/>
<dbReference type="EMBL" id="QJKJ01001455">
    <property type="protein sequence ID" value="RDY07495.1"/>
    <property type="molecule type" value="Genomic_DNA"/>
</dbReference>
<name>A0A371HXI5_MUCPR</name>
<proteinExistence type="predicted"/>
<feature type="non-terminal residue" evidence="1">
    <location>
        <position position="1"/>
    </location>
</feature>
<evidence type="ECO:0000313" key="2">
    <source>
        <dbReference type="Proteomes" id="UP000257109"/>
    </source>
</evidence>
<gene>
    <name evidence="1" type="ORF">CR513_08384</name>
</gene>
<keyword evidence="2" id="KW-1185">Reference proteome</keyword>
<accession>A0A371HXI5</accession>
<reference evidence="1" key="1">
    <citation type="submission" date="2018-05" db="EMBL/GenBank/DDBJ databases">
        <title>Draft genome of Mucuna pruriens seed.</title>
        <authorList>
            <person name="Nnadi N.E."/>
            <person name="Vos R."/>
            <person name="Hasami M.H."/>
            <person name="Devisetty U.K."/>
            <person name="Aguiy J.C."/>
        </authorList>
    </citation>
    <scope>NUCLEOTIDE SEQUENCE [LARGE SCALE GENOMIC DNA]</scope>
    <source>
        <strain evidence="1">JCA_2017</strain>
    </source>
</reference>
<organism evidence="1 2">
    <name type="scientific">Mucuna pruriens</name>
    <name type="common">Velvet bean</name>
    <name type="synonym">Dolichos pruriens</name>
    <dbReference type="NCBI Taxonomy" id="157652"/>
    <lineage>
        <taxon>Eukaryota</taxon>
        <taxon>Viridiplantae</taxon>
        <taxon>Streptophyta</taxon>
        <taxon>Embryophyta</taxon>
        <taxon>Tracheophyta</taxon>
        <taxon>Spermatophyta</taxon>
        <taxon>Magnoliopsida</taxon>
        <taxon>eudicotyledons</taxon>
        <taxon>Gunneridae</taxon>
        <taxon>Pentapetalae</taxon>
        <taxon>rosids</taxon>
        <taxon>fabids</taxon>
        <taxon>Fabales</taxon>
        <taxon>Fabaceae</taxon>
        <taxon>Papilionoideae</taxon>
        <taxon>50 kb inversion clade</taxon>
        <taxon>NPAAA clade</taxon>
        <taxon>indigoferoid/millettioid clade</taxon>
        <taxon>Phaseoleae</taxon>
        <taxon>Mucuna</taxon>
    </lineage>
</organism>
<comment type="caution">
    <text evidence="1">The sequence shown here is derived from an EMBL/GenBank/DDBJ whole genome shotgun (WGS) entry which is preliminary data.</text>
</comment>
<sequence>MVKNSLAKLMMKIFSNLSKVEKINDTLIALIHKIGRVYNMKNFRSISFCNLAYKTVMKTFAQRLGHMMYKLVHLCQSSFISAFSEGFKLLHLAFVNDLLLFPKAKSSDLGKYLKVPILHKRTPNIPFSLLRTRLSSLVLIPLSEVKSNAKKEIDVVVWAGFQDGDFSFKTSYYLFSSVFPTPNEPTFKMI</sequence>
<dbReference type="OrthoDB" id="1934719at2759"/>
<protein>
    <submittedName>
        <fullName evidence="1">Uncharacterized protein</fullName>
    </submittedName>
</protein>